<reference evidence="2 3" key="1">
    <citation type="submission" date="2018-06" db="EMBL/GenBank/DDBJ databases">
        <title>Fusarium incarnatum-equiseti species complex species 28.</title>
        <authorList>
            <person name="Gardiner D.M."/>
        </authorList>
    </citation>
    <scope>NUCLEOTIDE SEQUENCE [LARGE SCALE GENOMIC DNA]</scope>
    <source>
        <strain evidence="2 3">FIESC_28</strain>
    </source>
</reference>
<dbReference type="EMBL" id="QKXC01000216">
    <property type="protein sequence ID" value="RBR11250.1"/>
    <property type="molecule type" value="Genomic_DNA"/>
</dbReference>
<dbReference type="GeneID" id="41998567"/>
<sequence>MLGFKSFVLAGLLTLGLAEDKFEYDPLSNFRPRNITGLGDFYGWVGSYYNATAELEVKVEYEYMTPKNKLCSKLKNKTTTLKYDAVLSVLERGPWNAGNNSMIFWLTLMPQTSPAYNVSDLPTDFMWNTKRKNISIPIYSNDPTPNGYWRPQKDSSWDLFNFTTTQTSSGAYNMTQSLSRNESDPFSSWQNVTMPVCNSSIVVNEHRFNTPNMVSYLTEDWDDYKDPVVSMQFDDKTANLTLDGVFTAAPFARLNTTELRPAPVLGRSNYVGFYSLKFDGILDAYHSDLLSLKESVPTWQRTVGFGNNTANIGNDQEPVEESAGSVVSGSVLTVMAVALSILTLF</sequence>
<comment type="caution">
    <text evidence="2">The sequence shown here is derived from an EMBL/GenBank/DDBJ whole genome shotgun (WGS) entry which is preliminary data.</text>
</comment>
<evidence type="ECO:0000313" key="2">
    <source>
        <dbReference type="EMBL" id="RBR11250.1"/>
    </source>
</evidence>
<feature type="signal peptide" evidence="1">
    <location>
        <begin position="1"/>
        <end position="18"/>
    </location>
</feature>
<evidence type="ECO:0000313" key="3">
    <source>
        <dbReference type="Proteomes" id="UP000253153"/>
    </source>
</evidence>
<dbReference type="AlphaFoldDB" id="A0A366R4Q1"/>
<feature type="chain" id="PRO_5016611777" evidence="1">
    <location>
        <begin position="19"/>
        <end position="345"/>
    </location>
</feature>
<keyword evidence="1" id="KW-0732">Signal</keyword>
<dbReference type="OrthoDB" id="5054768at2759"/>
<evidence type="ECO:0000256" key="1">
    <source>
        <dbReference type="SAM" id="SignalP"/>
    </source>
</evidence>
<dbReference type="RefSeq" id="XP_031012694.1">
    <property type="nucleotide sequence ID" value="XM_031163271.1"/>
</dbReference>
<organism evidence="2 3">
    <name type="scientific">Fusarium coffeatum</name>
    <dbReference type="NCBI Taxonomy" id="231269"/>
    <lineage>
        <taxon>Eukaryota</taxon>
        <taxon>Fungi</taxon>
        <taxon>Dikarya</taxon>
        <taxon>Ascomycota</taxon>
        <taxon>Pezizomycotina</taxon>
        <taxon>Sordariomycetes</taxon>
        <taxon>Hypocreomycetidae</taxon>
        <taxon>Hypocreales</taxon>
        <taxon>Nectriaceae</taxon>
        <taxon>Fusarium</taxon>
        <taxon>Fusarium incarnatum-equiseti species complex</taxon>
    </lineage>
</organism>
<dbReference type="Proteomes" id="UP000253153">
    <property type="component" value="Unassembled WGS sequence"/>
</dbReference>
<protein>
    <submittedName>
        <fullName evidence="2">Uncharacterized protein</fullName>
    </submittedName>
</protein>
<keyword evidence="3" id="KW-1185">Reference proteome</keyword>
<gene>
    <name evidence="2" type="ORF">FIESC28_09134</name>
</gene>
<proteinExistence type="predicted"/>
<accession>A0A366R4Q1</accession>
<name>A0A366R4Q1_9HYPO</name>